<evidence type="ECO:0000256" key="1">
    <source>
        <dbReference type="SAM" id="SignalP"/>
    </source>
</evidence>
<proteinExistence type="predicted"/>
<evidence type="ECO:0000313" key="3">
    <source>
        <dbReference type="Proteomes" id="UP000664654"/>
    </source>
</evidence>
<organism evidence="2 3">
    <name type="scientific">Bowmanella dokdonensis</name>
    <dbReference type="NCBI Taxonomy" id="751969"/>
    <lineage>
        <taxon>Bacteria</taxon>
        <taxon>Pseudomonadati</taxon>
        <taxon>Pseudomonadota</taxon>
        <taxon>Gammaproteobacteria</taxon>
        <taxon>Alteromonadales</taxon>
        <taxon>Alteromonadaceae</taxon>
        <taxon>Bowmanella</taxon>
    </lineage>
</organism>
<dbReference type="Proteomes" id="UP000664654">
    <property type="component" value="Unassembled WGS sequence"/>
</dbReference>
<gene>
    <name evidence="2" type="ORF">J0A66_13580</name>
</gene>
<dbReference type="RefSeq" id="WP_206574374.1">
    <property type="nucleotide sequence ID" value="NZ_JAFKCV010000007.1"/>
</dbReference>
<dbReference type="EMBL" id="JAFKCV010000007">
    <property type="protein sequence ID" value="MBN7826261.1"/>
    <property type="molecule type" value="Genomic_DNA"/>
</dbReference>
<name>A0A939ISC0_9ALTE</name>
<accession>A0A939ISC0</accession>
<dbReference type="AlphaFoldDB" id="A0A939ISC0"/>
<sequence>MKKLTVLASMLLCSTLASAQSYQSFTQLYVQKIDSDYQDTELWSVGSQYYFSPKQTLGPLAEFDYINSKSNVKAGYADNDYYDSWNVGGELFYGNLLLGAQYYKSDYDQGSADTKSFSVGYLLSPNLLVKLQAVAPERSDTHYSVTASYTHQLQGKDYLGFTATLDEDLDAPGFSSRYFTHLGDERYLGVGFSYQKIELSTADLEYSDEDYWSATLDYYFSQTSSVGVSCGDDNSFSLAGKHYFTENLAMSVNYSGATDDSDYKTYGLSLIGQF</sequence>
<keyword evidence="1" id="KW-0732">Signal</keyword>
<dbReference type="InterPro" id="IPR031593">
    <property type="entry name" value="Porin_7"/>
</dbReference>
<reference evidence="2" key="1">
    <citation type="submission" date="2021-03" db="EMBL/GenBank/DDBJ databases">
        <title>novel species isolated from a fishpond in China.</title>
        <authorList>
            <person name="Lu H."/>
            <person name="Cai Z."/>
        </authorList>
    </citation>
    <scope>NUCLEOTIDE SEQUENCE</scope>
    <source>
        <strain evidence="2">JCM 30855</strain>
    </source>
</reference>
<dbReference type="Pfam" id="PF16956">
    <property type="entry name" value="Porin_7"/>
    <property type="match status" value="1"/>
</dbReference>
<feature type="signal peptide" evidence="1">
    <location>
        <begin position="1"/>
        <end position="19"/>
    </location>
</feature>
<evidence type="ECO:0000313" key="2">
    <source>
        <dbReference type="EMBL" id="MBN7826261.1"/>
    </source>
</evidence>
<comment type="caution">
    <text evidence="2">The sequence shown here is derived from an EMBL/GenBank/DDBJ whole genome shotgun (WGS) entry which is preliminary data.</text>
</comment>
<protein>
    <submittedName>
        <fullName evidence="2">Porin</fullName>
    </submittedName>
</protein>
<feature type="chain" id="PRO_5036839243" evidence="1">
    <location>
        <begin position="20"/>
        <end position="274"/>
    </location>
</feature>
<keyword evidence="3" id="KW-1185">Reference proteome</keyword>